<name>A0A8S1CM22_9INSE</name>
<protein>
    <submittedName>
        <fullName evidence="1">Uncharacterized protein</fullName>
    </submittedName>
</protein>
<organism evidence="1 2">
    <name type="scientific">Cloeon dipterum</name>
    <dbReference type="NCBI Taxonomy" id="197152"/>
    <lineage>
        <taxon>Eukaryota</taxon>
        <taxon>Metazoa</taxon>
        <taxon>Ecdysozoa</taxon>
        <taxon>Arthropoda</taxon>
        <taxon>Hexapoda</taxon>
        <taxon>Insecta</taxon>
        <taxon>Pterygota</taxon>
        <taxon>Palaeoptera</taxon>
        <taxon>Ephemeroptera</taxon>
        <taxon>Pisciforma</taxon>
        <taxon>Baetidae</taxon>
        <taxon>Cloeon</taxon>
    </lineage>
</organism>
<evidence type="ECO:0000313" key="2">
    <source>
        <dbReference type="Proteomes" id="UP000494165"/>
    </source>
</evidence>
<accession>A0A8S1CM22</accession>
<dbReference type="AlphaFoldDB" id="A0A8S1CM22"/>
<dbReference type="Proteomes" id="UP000494165">
    <property type="component" value="Unassembled WGS sequence"/>
</dbReference>
<comment type="caution">
    <text evidence="1">The sequence shown here is derived from an EMBL/GenBank/DDBJ whole genome shotgun (WGS) entry which is preliminary data.</text>
</comment>
<keyword evidence="2" id="KW-1185">Reference proteome</keyword>
<gene>
    <name evidence="1" type="ORF">CLODIP_2_CD01478</name>
</gene>
<sequence>MDNERSIIVLSSMLRLQGESQFALRRVEKSDWRSPFMAPCFRPFGLSTASNMLTSSFKVIPAENGFKGSSFRKSLCRQRGSNVDQSGVHYANMLSERMKLELKRELTIKHGDRLGAFGAKAAARRCGAS</sequence>
<dbReference type="EMBL" id="CADEPI010000024">
    <property type="protein sequence ID" value="CAB3366293.1"/>
    <property type="molecule type" value="Genomic_DNA"/>
</dbReference>
<reference evidence="1 2" key="1">
    <citation type="submission" date="2020-04" db="EMBL/GenBank/DDBJ databases">
        <authorList>
            <person name="Alioto T."/>
            <person name="Alioto T."/>
            <person name="Gomez Garrido J."/>
        </authorList>
    </citation>
    <scope>NUCLEOTIDE SEQUENCE [LARGE SCALE GENOMIC DNA]</scope>
</reference>
<evidence type="ECO:0000313" key="1">
    <source>
        <dbReference type="EMBL" id="CAB3366293.1"/>
    </source>
</evidence>
<proteinExistence type="predicted"/>